<dbReference type="PANTHER" id="PTHR45856">
    <property type="entry name" value="ALPHA/BETA-HYDROLASES SUPERFAMILY PROTEIN"/>
    <property type="match status" value="1"/>
</dbReference>
<name>A0AAD4LI74_9AGAM</name>
<comment type="catalytic activity">
    <reaction evidence="3">
        <text>a diacylglycerol + H2O = a monoacylglycerol + a fatty acid + H(+)</text>
        <dbReference type="Rhea" id="RHEA:32731"/>
        <dbReference type="ChEBI" id="CHEBI:15377"/>
        <dbReference type="ChEBI" id="CHEBI:15378"/>
        <dbReference type="ChEBI" id="CHEBI:17408"/>
        <dbReference type="ChEBI" id="CHEBI:18035"/>
        <dbReference type="ChEBI" id="CHEBI:28868"/>
    </reaction>
</comment>
<dbReference type="Gene3D" id="3.40.50.1820">
    <property type="entry name" value="alpha/beta hydrolase"/>
    <property type="match status" value="1"/>
</dbReference>
<dbReference type="InterPro" id="IPR029058">
    <property type="entry name" value="AB_hydrolase_fold"/>
</dbReference>
<evidence type="ECO:0000313" key="7">
    <source>
        <dbReference type="Proteomes" id="UP001201163"/>
    </source>
</evidence>
<dbReference type="SUPFAM" id="SSF53474">
    <property type="entry name" value="alpha/beta-Hydrolases"/>
    <property type="match status" value="1"/>
</dbReference>
<comment type="similarity">
    <text evidence="2">Belongs to the AB hydrolase superfamily. Lipase family. Class 3 subfamily.</text>
</comment>
<dbReference type="CDD" id="cd00519">
    <property type="entry name" value="Lipase_3"/>
    <property type="match status" value="1"/>
</dbReference>
<keyword evidence="1" id="KW-1015">Disulfide bond</keyword>
<dbReference type="Pfam" id="PF01764">
    <property type="entry name" value="Lipase_3"/>
    <property type="match status" value="1"/>
</dbReference>
<dbReference type="InterPro" id="IPR051218">
    <property type="entry name" value="Sec_MonoDiacylglyc_Lipase"/>
</dbReference>
<evidence type="ECO:0000256" key="3">
    <source>
        <dbReference type="ARBA" id="ARBA00047591"/>
    </source>
</evidence>
<comment type="caution">
    <text evidence="6">The sequence shown here is derived from an EMBL/GenBank/DDBJ whole genome shotgun (WGS) entry which is preliminary data.</text>
</comment>
<protein>
    <submittedName>
        <fullName evidence="6">Alpha/beta-hydrolase</fullName>
    </submittedName>
</protein>
<evidence type="ECO:0000313" key="6">
    <source>
        <dbReference type="EMBL" id="KAH8989457.1"/>
    </source>
</evidence>
<organism evidence="6 7">
    <name type="scientific">Lactarius akahatsu</name>
    <dbReference type="NCBI Taxonomy" id="416441"/>
    <lineage>
        <taxon>Eukaryota</taxon>
        <taxon>Fungi</taxon>
        <taxon>Dikarya</taxon>
        <taxon>Basidiomycota</taxon>
        <taxon>Agaricomycotina</taxon>
        <taxon>Agaricomycetes</taxon>
        <taxon>Russulales</taxon>
        <taxon>Russulaceae</taxon>
        <taxon>Lactarius</taxon>
    </lineage>
</organism>
<dbReference type="EMBL" id="JAKELL010000037">
    <property type="protein sequence ID" value="KAH8989457.1"/>
    <property type="molecule type" value="Genomic_DNA"/>
</dbReference>
<evidence type="ECO:0000256" key="4">
    <source>
        <dbReference type="ARBA" id="ARBA00048461"/>
    </source>
</evidence>
<dbReference type="AlphaFoldDB" id="A0AAD4LI74"/>
<evidence type="ECO:0000256" key="2">
    <source>
        <dbReference type="ARBA" id="ARBA00043996"/>
    </source>
</evidence>
<keyword evidence="7" id="KW-1185">Reference proteome</keyword>
<dbReference type="GO" id="GO:0006629">
    <property type="term" value="P:lipid metabolic process"/>
    <property type="evidence" value="ECO:0007669"/>
    <property type="project" value="InterPro"/>
</dbReference>
<sequence length="343" mass="36602">MLDPHRNVLLLTTVFFRSHPEIDAFPHINHGIRTSSCQPFSSVTMVLLRSSAFALVLAGLVHAAAVKRQDITSLSTSQISSFAPFTHFASTAYCNSSTTVNWSCGPNCQANPDFVPTASGGDGDATQFWYVGFSPSQNNTVIVAHQGTDTSKLLPILTDLDLLLAPLDASLFPGIPSSVEAHNGFADEQARTASEILSAVQQTLSAHSTSSVTVVGHSLGAALALLDGVYLRLNLNATVDVRVIGYGMPRVGNQDFADWVDAHLGGQVTHINNREDRIPILPPRLLGFHHASGEVHITDSGTWESCPGQDNPSNECIVGDVPNIFESNTSDHKGPYDGISMGC</sequence>
<proteinExistence type="inferred from homology"/>
<evidence type="ECO:0000256" key="1">
    <source>
        <dbReference type="ARBA" id="ARBA00023157"/>
    </source>
</evidence>
<accession>A0AAD4LI74</accession>
<dbReference type="PANTHER" id="PTHR45856:SF25">
    <property type="entry name" value="FUNGAL LIPASE-LIKE DOMAIN-CONTAINING PROTEIN"/>
    <property type="match status" value="1"/>
</dbReference>
<feature type="domain" description="Fungal lipase-type" evidence="5">
    <location>
        <begin position="143"/>
        <end position="284"/>
    </location>
</feature>
<dbReference type="Proteomes" id="UP001201163">
    <property type="component" value="Unassembled WGS sequence"/>
</dbReference>
<gene>
    <name evidence="6" type="ORF">EDB92DRAFT_2002819</name>
</gene>
<dbReference type="InterPro" id="IPR002921">
    <property type="entry name" value="Fungal_lipase-type"/>
</dbReference>
<evidence type="ECO:0000259" key="5">
    <source>
        <dbReference type="Pfam" id="PF01764"/>
    </source>
</evidence>
<reference evidence="6" key="1">
    <citation type="submission" date="2022-01" db="EMBL/GenBank/DDBJ databases">
        <title>Comparative genomics reveals a dynamic genome evolution in the ectomycorrhizal milk-cap (Lactarius) mushrooms.</title>
        <authorList>
            <consortium name="DOE Joint Genome Institute"/>
            <person name="Lebreton A."/>
            <person name="Tang N."/>
            <person name="Kuo A."/>
            <person name="LaButti K."/>
            <person name="Drula E."/>
            <person name="Barry K."/>
            <person name="Clum A."/>
            <person name="Lipzen A."/>
            <person name="Mousain D."/>
            <person name="Ng V."/>
            <person name="Wang R."/>
            <person name="Wang X."/>
            <person name="Dai Y."/>
            <person name="Henrissat B."/>
            <person name="Grigoriev I.V."/>
            <person name="Guerin-Laguette A."/>
            <person name="Yu F."/>
            <person name="Martin F.M."/>
        </authorList>
    </citation>
    <scope>NUCLEOTIDE SEQUENCE</scope>
    <source>
        <strain evidence="6">QP</strain>
    </source>
</reference>
<comment type="catalytic activity">
    <reaction evidence="4">
        <text>a monoacylglycerol + H2O = glycerol + a fatty acid + H(+)</text>
        <dbReference type="Rhea" id="RHEA:15245"/>
        <dbReference type="ChEBI" id="CHEBI:15377"/>
        <dbReference type="ChEBI" id="CHEBI:15378"/>
        <dbReference type="ChEBI" id="CHEBI:17408"/>
        <dbReference type="ChEBI" id="CHEBI:17754"/>
        <dbReference type="ChEBI" id="CHEBI:28868"/>
    </reaction>
</comment>